<keyword evidence="5" id="KW-0238">DNA-binding</keyword>
<dbReference type="GO" id="GO:0006355">
    <property type="term" value="P:regulation of DNA-templated transcription"/>
    <property type="evidence" value="ECO:0007669"/>
    <property type="project" value="InterPro"/>
</dbReference>
<dbReference type="GO" id="GO:0006417">
    <property type="term" value="P:regulation of translation"/>
    <property type="evidence" value="ECO:0007669"/>
    <property type="project" value="UniProtKB-KW"/>
</dbReference>
<gene>
    <name evidence="9" type="ORF">DBW71_04590</name>
</gene>
<evidence type="ECO:0000256" key="7">
    <source>
        <dbReference type="ARBA" id="ARBA00023172"/>
    </source>
</evidence>
<comment type="caution">
    <text evidence="9">The sequence shown here is derived from an EMBL/GenBank/DDBJ whole genome shotgun (WGS) entry which is preliminary data.</text>
</comment>
<accession>A0A368DPD4</accession>
<dbReference type="PRINTS" id="PR01727">
    <property type="entry name" value="DNABINDINGHU"/>
</dbReference>
<keyword evidence="7" id="KW-0233">DNA recombination</keyword>
<reference evidence="9 10" key="1">
    <citation type="journal article" date="2018" name="Microbiome">
        <title>Fine metagenomic profile of the Mediterranean stratified and mixed water columns revealed by assembly and recruitment.</title>
        <authorList>
            <person name="Haro-Moreno J.M."/>
            <person name="Lopez-Perez M."/>
            <person name="De La Torre J.R."/>
            <person name="Picazo A."/>
            <person name="Camacho A."/>
            <person name="Rodriguez-Valera F."/>
        </authorList>
    </citation>
    <scope>NUCLEOTIDE SEQUENCE [LARGE SCALE GENOMIC DNA]</scope>
    <source>
        <strain evidence="9">MED-G57</strain>
    </source>
</reference>
<evidence type="ECO:0000256" key="2">
    <source>
        <dbReference type="ARBA" id="ARBA00018329"/>
    </source>
</evidence>
<dbReference type="Gene3D" id="4.10.520.10">
    <property type="entry name" value="IHF-like DNA-binding proteins"/>
    <property type="match status" value="1"/>
</dbReference>
<name>A0A368DPD4_9PROT</name>
<dbReference type="InterPro" id="IPR010992">
    <property type="entry name" value="IHF-like_DNA-bd_dom_sf"/>
</dbReference>
<evidence type="ECO:0000256" key="5">
    <source>
        <dbReference type="ARBA" id="ARBA00023125"/>
    </source>
</evidence>
<evidence type="ECO:0000313" key="9">
    <source>
        <dbReference type="EMBL" id="RCL73081.1"/>
    </source>
</evidence>
<dbReference type="Proteomes" id="UP000253570">
    <property type="component" value="Unassembled WGS sequence"/>
</dbReference>
<dbReference type="CDD" id="cd13835">
    <property type="entry name" value="IHF_A"/>
    <property type="match status" value="1"/>
</dbReference>
<keyword evidence="4" id="KW-0805">Transcription regulation</keyword>
<dbReference type="Pfam" id="PF00216">
    <property type="entry name" value="Bac_DNA_binding"/>
    <property type="match status" value="1"/>
</dbReference>
<evidence type="ECO:0000313" key="10">
    <source>
        <dbReference type="Proteomes" id="UP000253570"/>
    </source>
</evidence>
<dbReference type="SUPFAM" id="SSF47729">
    <property type="entry name" value="IHF-like DNA-binding proteins"/>
    <property type="match status" value="1"/>
</dbReference>
<comment type="similarity">
    <text evidence="1 8">Belongs to the bacterial histone-like protein family.</text>
</comment>
<dbReference type="GO" id="GO:0030527">
    <property type="term" value="F:structural constituent of chromatin"/>
    <property type="evidence" value="ECO:0007669"/>
    <property type="project" value="InterPro"/>
</dbReference>
<dbReference type="SMART" id="SM00411">
    <property type="entry name" value="BHL"/>
    <property type="match status" value="1"/>
</dbReference>
<dbReference type="AlphaFoldDB" id="A0A368DPD4"/>
<evidence type="ECO:0000256" key="1">
    <source>
        <dbReference type="ARBA" id="ARBA00010529"/>
    </source>
</evidence>
<dbReference type="PROSITE" id="PS00045">
    <property type="entry name" value="HISTONE_LIKE"/>
    <property type="match status" value="1"/>
</dbReference>
<sequence>MTEKALTRLGICEAIYKHIGLSRKDSLDIVQNILEKKAIALANGEDVKLSSFGSFLIKRKKSRTGRNPKTKVEAVISERNVVVFRPSMQLKNKVNSD</sequence>
<organism evidence="9 10">
    <name type="scientific">PS1 clade bacterium</name>
    <dbReference type="NCBI Taxonomy" id="2175152"/>
    <lineage>
        <taxon>Bacteria</taxon>
        <taxon>Pseudomonadati</taxon>
        <taxon>Pseudomonadota</taxon>
        <taxon>Alphaproteobacteria</taxon>
        <taxon>PS1 clade</taxon>
    </lineage>
</organism>
<dbReference type="GO" id="GO:0006310">
    <property type="term" value="P:DNA recombination"/>
    <property type="evidence" value="ECO:0007669"/>
    <property type="project" value="UniProtKB-KW"/>
</dbReference>
<dbReference type="GO" id="GO:0009893">
    <property type="term" value="P:positive regulation of metabolic process"/>
    <property type="evidence" value="ECO:0007669"/>
    <property type="project" value="UniProtKB-ARBA"/>
</dbReference>
<evidence type="ECO:0000256" key="4">
    <source>
        <dbReference type="ARBA" id="ARBA00023015"/>
    </source>
</evidence>
<dbReference type="PANTHER" id="PTHR33175">
    <property type="entry name" value="DNA-BINDING PROTEIN HU"/>
    <property type="match status" value="1"/>
</dbReference>
<evidence type="ECO:0000256" key="8">
    <source>
        <dbReference type="RuleBase" id="RU003939"/>
    </source>
</evidence>
<dbReference type="PANTHER" id="PTHR33175:SF2">
    <property type="entry name" value="INTEGRATION HOST FACTOR SUBUNIT ALPHA"/>
    <property type="match status" value="1"/>
</dbReference>
<dbReference type="GO" id="GO:0003677">
    <property type="term" value="F:DNA binding"/>
    <property type="evidence" value="ECO:0007669"/>
    <property type="project" value="UniProtKB-KW"/>
</dbReference>
<keyword evidence="6" id="KW-0804">Transcription</keyword>
<keyword evidence="3" id="KW-0810">Translation regulation</keyword>
<dbReference type="InterPro" id="IPR020816">
    <property type="entry name" value="Histone-like_DNA-bd_CS"/>
</dbReference>
<dbReference type="GO" id="GO:0005829">
    <property type="term" value="C:cytosol"/>
    <property type="evidence" value="ECO:0007669"/>
    <property type="project" value="TreeGrafter"/>
</dbReference>
<evidence type="ECO:0000256" key="6">
    <source>
        <dbReference type="ARBA" id="ARBA00023163"/>
    </source>
</evidence>
<protein>
    <recommendedName>
        <fullName evidence="2">Integration host factor subunit alpha</fullName>
    </recommendedName>
</protein>
<dbReference type="InterPro" id="IPR005684">
    <property type="entry name" value="IHF_alpha"/>
</dbReference>
<proteinExistence type="inferred from homology"/>
<dbReference type="InterPro" id="IPR000119">
    <property type="entry name" value="Hist_DNA-bd"/>
</dbReference>
<evidence type="ECO:0000256" key="3">
    <source>
        <dbReference type="ARBA" id="ARBA00022845"/>
    </source>
</evidence>
<dbReference type="EMBL" id="QOQD01000010">
    <property type="protein sequence ID" value="RCL73081.1"/>
    <property type="molecule type" value="Genomic_DNA"/>
</dbReference>